<accession>A0AAV1SDQ7</accession>
<sequence>KNWRLEQGFACAKNNLTNRCFPSVLVRIGWNANVYGIWKERSSRIHGNGSISL</sequence>
<name>A0AAV1SDQ7_9ROSI</name>
<organism evidence="1 2">
    <name type="scientific">Dovyalis caffra</name>
    <dbReference type="NCBI Taxonomy" id="77055"/>
    <lineage>
        <taxon>Eukaryota</taxon>
        <taxon>Viridiplantae</taxon>
        <taxon>Streptophyta</taxon>
        <taxon>Embryophyta</taxon>
        <taxon>Tracheophyta</taxon>
        <taxon>Spermatophyta</taxon>
        <taxon>Magnoliopsida</taxon>
        <taxon>eudicotyledons</taxon>
        <taxon>Gunneridae</taxon>
        <taxon>Pentapetalae</taxon>
        <taxon>rosids</taxon>
        <taxon>fabids</taxon>
        <taxon>Malpighiales</taxon>
        <taxon>Salicaceae</taxon>
        <taxon>Flacourtieae</taxon>
        <taxon>Dovyalis</taxon>
    </lineage>
</organism>
<evidence type="ECO:0000313" key="1">
    <source>
        <dbReference type="EMBL" id="CAK7349601.1"/>
    </source>
</evidence>
<proteinExistence type="predicted"/>
<feature type="non-terminal residue" evidence="1">
    <location>
        <position position="53"/>
    </location>
</feature>
<dbReference type="Proteomes" id="UP001314170">
    <property type="component" value="Unassembled WGS sequence"/>
</dbReference>
<evidence type="ECO:0008006" key="3">
    <source>
        <dbReference type="Google" id="ProtNLM"/>
    </source>
</evidence>
<evidence type="ECO:0000313" key="2">
    <source>
        <dbReference type="Proteomes" id="UP001314170"/>
    </source>
</evidence>
<reference evidence="1 2" key="1">
    <citation type="submission" date="2024-01" db="EMBL/GenBank/DDBJ databases">
        <authorList>
            <person name="Waweru B."/>
        </authorList>
    </citation>
    <scope>NUCLEOTIDE SEQUENCE [LARGE SCALE GENOMIC DNA]</scope>
</reference>
<comment type="caution">
    <text evidence="1">The sequence shown here is derived from an EMBL/GenBank/DDBJ whole genome shotgun (WGS) entry which is preliminary data.</text>
</comment>
<feature type="non-terminal residue" evidence="1">
    <location>
        <position position="1"/>
    </location>
</feature>
<dbReference type="EMBL" id="CAWUPB010001176">
    <property type="protein sequence ID" value="CAK7349601.1"/>
    <property type="molecule type" value="Genomic_DNA"/>
</dbReference>
<dbReference type="AlphaFoldDB" id="A0AAV1SDQ7"/>
<keyword evidence="2" id="KW-1185">Reference proteome</keyword>
<gene>
    <name evidence="1" type="ORF">DCAF_LOCUS22321</name>
</gene>
<protein>
    <recommendedName>
        <fullName evidence="3">Transposase</fullName>
    </recommendedName>
</protein>